<keyword evidence="2" id="KW-1133">Transmembrane helix</keyword>
<evidence type="ECO:0000256" key="1">
    <source>
        <dbReference type="SAM" id="MobiDB-lite"/>
    </source>
</evidence>
<organism evidence="3 4">
    <name type="scientific">Rhipicephalus microplus</name>
    <name type="common">Cattle tick</name>
    <name type="synonym">Boophilus microplus</name>
    <dbReference type="NCBI Taxonomy" id="6941"/>
    <lineage>
        <taxon>Eukaryota</taxon>
        <taxon>Metazoa</taxon>
        <taxon>Ecdysozoa</taxon>
        <taxon>Arthropoda</taxon>
        <taxon>Chelicerata</taxon>
        <taxon>Arachnida</taxon>
        <taxon>Acari</taxon>
        <taxon>Parasitiformes</taxon>
        <taxon>Ixodida</taxon>
        <taxon>Ixodoidea</taxon>
        <taxon>Ixodidae</taxon>
        <taxon>Rhipicephalinae</taxon>
        <taxon>Rhipicephalus</taxon>
        <taxon>Boophilus</taxon>
    </lineage>
</organism>
<feature type="region of interest" description="Disordered" evidence="1">
    <location>
        <begin position="291"/>
        <end position="353"/>
    </location>
</feature>
<dbReference type="AlphaFoldDB" id="A0A9J6F4T2"/>
<feature type="compositionally biased region" description="Polar residues" evidence="1">
    <location>
        <begin position="293"/>
        <end position="323"/>
    </location>
</feature>
<feature type="region of interest" description="Disordered" evidence="1">
    <location>
        <begin position="210"/>
        <end position="263"/>
    </location>
</feature>
<keyword evidence="2" id="KW-0472">Membrane</keyword>
<sequence length="545" mass="58815">MTAAALLPPSLGARCTADANCSSLALCLAGHCSCPPGFRPWDEHNCTTIEATRPGTPWISTITLVCGAGLIILFVFCICVLVHRNFARRWTKCYNGSKQSTTTLVVWSQASSVDGTLPLHQAASSQNTDLAGVQKQPDSAMSGDSSPYTYDLREPQAADDHSSEMTNQLTDQRGLHTAPDESFVRPVLSCEEAQVRYPHLRSALLASSVVQQEHGETSPLPEPPGHPEFMNASVGEVTSGSKSDLPSALSTSTRRRKRPRGAEAVARHVVFPAEPTTSSLTVVYYEGEHEPSIPTQAASSQNTDLAGVQNQPDSAMSGDSSPYTYDLREPQAADDHSSEMTNQLTDQRGLHTAPDESFVRPVLSCEEAQVRYPHLRSVLLASSAVQQEHGETSPLPEPPDHPEFMNASVGESGSKSDLPSALSTSTRRRKRPRGAEAVTRHVVFPAEPTTSSLTVVYYEGEHEPSIPTQSVETSNLPWSSFGSSLDSLLITPVVARVRTTTDDAALHRTQRTGSEGPSLPSPMIGTRRSGSTLEYSRRDKKTACQ</sequence>
<feature type="compositionally biased region" description="Polar residues" evidence="1">
    <location>
        <begin position="409"/>
        <end position="425"/>
    </location>
</feature>
<name>A0A9J6F4T2_RHIMP</name>
<dbReference type="EMBL" id="JABSTU010000001">
    <property type="protein sequence ID" value="KAH8041814.1"/>
    <property type="molecule type" value="Genomic_DNA"/>
</dbReference>
<protein>
    <recommendedName>
        <fullName evidence="5">EGF-like domain-containing protein</fullName>
    </recommendedName>
</protein>
<comment type="caution">
    <text evidence="3">The sequence shown here is derived from an EMBL/GenBank/DDBJ whole genome shotgun (WGS) entry which is preliminary data.</text>
</comment>
<dbReference type="Proteomes" id="UP000821866">
    <property type="component" value="Chromosome 1"/>
</dbReference>
<feature type="transmembrane region" description="Helical" evidence="2">
    <location>
        <begin position="58"/>
        <end position="82"/>
    </location>
</feature>
<feature type="region of interest" description="Disordered" evidence="1">
    <location>
        <begin position="124"/>
        <end position="180"/>
    </location>
</feature>
<feature type="compositionally biased region" description="Polar residues" evidence="1">
    <location>
        <begin position="136"/>
        <end position="148"/>
    </location>
</feature>
<evidence type="ECO:0000313" key="4">
    <source>
        <dbReference type="Proteomes" id="UP000821866"/>
    </source>
</evidence>
<proteinExistence type="predicted"/>
<reference evidence="3" key="2">
    <citation type="submission" date="2021-09" db="EMBL/GenBank/DDBJ databases">
        <authorList>
            <person name="Jia N."/>
            <person name="Wang J."/>
            <person name="Shi W."/>
            <person name="Du L."/>
            <person name="Sun Y."/>
            <person name="Zhan W."/>
            <person name="Jiang J."/>
            <person name="Wang Q."/>
            <person name="Zhang B."/>
            <person name="Ji P."/>
            <person name="Sakyi L.B."/>
            <person name="Cui X."/>
            <person name="Yuan T."/>
            <person name="Jiang B."/>
            <person name="Yang W."/>
            <person name="Lam T.T.-Y."/>
            <person name="Chang Q."/>
            <person name="Ding S."/>
            <person name="Wang X."/>
            <person name="Zhu J."/>
            <person name="Ruan X."/>
            <person name="Zhao L."/>
            <person name="Wei J."/>
            <person name="Que T."/>
            <person name="Du C."/>
            <person name="Cheng J."/>
            <person name="Dai P."/>
            <person name="Han X."/>
            <person name="Huang E."/>
            <person name="Gao Y."/>
            <person name="Liu J."/>
            <person name="Shao H."/>
            <person name="Ye R."/>
            <person name="Li L."/>
            <person name="Wei W."/>
            <person name="Wang X."/>
            <person name="Wang C."/>
            <person name="Huo Q."/>
            <person name="Li W."/>
            <person name="Guo W."/>
            <person name="Chen H."/>
            <person name="Chen S."/>
            <person name="Zhou L."/>
            <person name="Zhou L."/>
            <person name="Ni X."/>
            <person name="Tian J."/>
            <person name="Zhou Y."/>
            <person name="Sheng Y."/>
            <person name="Liu T."/>
            <person name="Pan Y."/>
            <person name="Xia L."/>
            <person name="Li J."/>
            <person name="Zhao F."/>
            <person name="Cao W."/>
        </authorList>
    </citation>
    <scope>NUCLEOTIDE SEQUENCE</scope>
    <source>
        <strain evidence="3">Rmic-2018</strain>
        <tissue evidence="3">Larvae</tissue>
    </source>
</reference>
<accession>A0A9J6F4T2</accession>
<keyword evidence="4" id="KW-1185">Reference proteome</keyword>
<evidence type="ECO:0000313" key="3">
    <source>
        <dbReference type="EMBL" id="KAH8041814.1"/>
    </source>
</evidence>
<feature type="region of interest" description="Disordered" evidence="1">
    <location>
        <begin position="507"/>
        <end position="545"/>
    </location>
</feature>
<reference evidence="3" key="1">
    <citation type="journal article" date="2020" name="Cell">
        <title>Large-Scale Comparative Analyses of Tick Genomes Elucidate Their Genetic Diversity and Vector Capacities.</title>
        <authorList>
            <consortium name="Tick Genome and Microbiome Consortium (TIGMIC)"/>
            <person name="Jia N."/>
            <person name="Wang J."/>
            <person name="Shi W."/>
            <person name="Du L."/>
            <person name="Sun Y."/>
            <person name="Zhan W."/>
            <person name="Jiang J.F."/>
            <person name="Wang Q."/>
            <person name="Zhang B."/>
            <person name="Ji P."/>
            <person name="Bell-Sakyi L."/>
            <person name="Cui X.M."/>
            <person name="Yuan T.T."/>
            <person name="Jiang B.G."/>
            <person name="Yang W.F."/>
            <person name="Lam T.T."/>
            <person name="Chang Q.C."/>
            <person name="Ding S.J."/>
            <person name="Wang X.J."/>
            <person name="Zhu J.G."/>
            <person name="Ruan X.D."/>
            <person name="Zhao L."/>
            <person name="Wei J.T."/>
            <person name="Ye R.Z."/>
            <person name="Que T.C."/>
            <person name="Du C.H."/>
            <person name="Zhou Y.H."/>
            <person name="Cheng J.X."/>
            <person name="Dai P.F."/>
            <person name="Guo W.B."/>
            <person name="Han X.H."/>
            <person name="Huang E.J."/>
            <person name="Li L.F."/>
            <person name="Wei W."/>
            <person name="Gao Y.C."/>
            <person name="Liu J.Z."/>
            <person name="Shao H.Z."/>
            <person name="Wang X."/>
            <person name="Wang C.C."/>
            <person name="Yang T.C."/>
            <person name="Huo Q.B."/>
            <person name="Li W."/>
            <person name="Chen H.Y."/>
            <person name="Chen S.E."/>
            <person name="Zhou L.G."/>
            <person name="Ni X.B."/>
            <person name="Tian J.H."/>
            <person name="Sheng Y."/>
            <person name="Liu T."/>
            <person name="Pan Y.S."/>
            <person name="Xia L.Y."/>
            <person name="Li J."/>
            <person name="Zhao F."/>
            <person name="Cao W.C."/>
        </authorList>
    </citation>
    <scope>NUCLEOTIDE SEQUENCE</scope>
    <source>
        <strain evidence="3">Rmic-2018</strain>
    </source>
</reference>
<feature type="compositionally biased region" description="Polar residues" evidence="1">
    <location>
        <begin position="236"/>
        <end position="252"/>
    </location>
</feature>
<feature type="compositionally biased region" description="Basic and acidic residues" evidence="1">
    <location>
        <begin position="151"/>
        <end position="163"/>
    </location>
</feature>
<feature type="compositionally biased region" description="Basic and acidic residues" evidence="1">
    <location>
        <begin position="326"/>
        <end position="338"/>
    </location>
</feature>
<gene>
    <name evidence="3" type="ORF">HPB51_018566</name>
</gene>
<feature type="region of interest" description="Disordered" evidence="1">
    <location>
        <begin position="385"/>
        <end position="436"/>
    </location>
</feature>
<keyword evidence="2" id="KW-0812">Transmembrane</keyword>
<evidence type="ECO:0000256" key="2">
    <source>
        <dbReference type="SAM" id="Phobius"/>
    </source>
</evidence>
<evidence type="ECO:0008006" key="5">
    <source>
        <dbReference type="Google" id="ProtNLM"/>
    </source>
</evidence>